<evidence type="ECO:0000313" key="1">
    <source>
        <dbReference type="EMBL" id="KAH8992244.1"/>
    </source>
</evidence>
<reference evidence="1" key="1">
    <citation type="submission" date="2022-01" db="EMBL/GenBank/DDBJ databases">
        <title>Comparative genomics reveals a dynamic genome evolution in the ectomycorrhizal milk-cap (Lactarius) mushrooms.</title>
        <authorList>
            <consortium name="DOE Joint Genome Institute"/>
            <person name="Lebreton A."/>
            <person name="Tang N."/>
            <person name="Kuo A."/>
            <person name="LaButti K."/>
            <person name="Drula E."/>
            <person name="Barry K."/>
            <person name="Clum A."/>
            <person name="Lipzen A."/>
            <person name="Mousain D."/>
            <person name="Ng V."/>
            <person name="Wang R."/>
            <person name="Wang X."/>
            <person name="Dai Y."/>
            <person name="Henrissat B."/>
            <person name="Grigoriev I.V."/>
            <person name="Guerin-Laguette A."/>
            <person name="Yu F."/>
            <person name="Martin F.M."/>
        </authorList>
    </citation>
    <scope>NUCLEOTIDE SEQUENCE</scope>
    <source>
        <strain evidence="1">QP</strain>
    </source>
</reference>
<evidence type="ECO:0000313" key="2">
    <source>
        <dbReference type="Proteomes" id="UP001201163"/>
    </source>
</evidence>
<accession>A0AAD4LHB6</accession>
<gene>
    <name evidence="1" type="ORF">EDB92DRAFT_2065891</name>
</gene>
<keyword evidence="2" id="KW-1185">Reference proteome</keyword>
<dbReference type="Proteomes" id="UP001201163">
    <property type="component" value="Unassembled WGS sequence"/>
</dbReference>
<sequence>MAELIRNAKSASDWTQNELAAYNITVEYQDATTFFGTHTLPQPVTVNPVVLTATGPDDAADDSVYELLRTMDLAMYPAPAEESAVDDFAVLLLRALRYNTRGRVLRTRKDIPLVICGENRHAKTDVCIVDQNEILLLVQEDKQHMDNSDPEPQLIAEAIAVFAANNRTRRQTSNLTPLDSKIMAGITMKGTAPIFYKIKVTAALVTSIGGGAYPQEATTVYAHIPNIPRPNRRWSEGMKPLDNRQVILSCYEAFKQFVN</sequence>
<organism evidence="1 2">
    <name type="scientific">Lactarius akahatsu</name>
    <dbReference type="NCBI Taxonomy" id="416441"/>
    <lineage>
        <taxon>Eukaryota</taxon>
        <taxon>Fungi</taxon>
        <taxon>Dikarya</taxon>
        <taxon>Basidiomycota</taxon>
        <taxon>Agaricomycotina</taxon>
        <taxon>Agaricomycetes</taxon>
        <taxon>Russulales</taxon>
        <taxon>Russulaceae</taxon>
        <taxon>Lactarius</taxon>
    </lineage>
</organism>
<name>A0AAD4LHB6_9AGAM</name>
<protein>
    <submittedName>
        <fullName evidence="1">Uncharacterized protein</fullName>
    </submittedName>
</protein>
<proteinExistence type="predicted"/>
<dbReference type="AlphaFoldDB" id="A0AAD4LHB6"/>
<comment type="caution">
    <text evidence="1">The sequence shown here is derived from an EMBL/GenBank/DDBJ whole genome shotgun (WGS) entry which is preliminary data.</text>
</comment>
<dbReference type="EMBL" id="JAKELL010000023">
    <property type="protein sequence ID" value="KAH8992244.1"/>
    <property type="molecule type" value="Genomic_DNA"/>
</dbReference>